<feature type="domain" description="Dermonecrotic toxin N-terminal" evidence="1">
    <location>
        <begin position="372"/>
        <end position="589"/>
    </location>
</feature>
<accession>A0ABY0W6S0</accession>
<dbReference type="EMBL" id="LT629800">
    <property type="protein sequence ID" value="SDU82247.1"/>
    <property type="molecule type" value="Genomic_DNA"/>
</dbReference>
<evidence type="ECO:0000259" key="1">
    <source>
        <dbReference type="Pfam" id="PF20178"/>
    </source>
</evidence>
<gene>
    <name evidence="2" type="ORF">SAMN04490181_0064</name>
</gene>
<dbReference type="Gene3D" id="3.40.50.11550">
    <property type="match status" value="2"/>
</dbReference>
<organism evidence="2 3">
    <name type="scientific">Pseudomonas brenneri</name>
    <dbReference type="NCBI Taxonomy" id="129817"/>
    <lineage>
        <taxon>Bacteria</taxon>
        <taxon>Pseudomonadati</taxon>
        <taxon>Pseudomonadota</taxon>
        <taxon>Gammaproteobacteria</taxon>
        <taxon>Pseudomonadales</taxon>
        <taxon>Pseudomonadaceae</taxon>
        <taxon>Pseudomonas</taxon>
    </lineage>
</organism>
<evidence type="ECO:0000313" key="3">
    <source>
        <dbReference type="Proteomes" id="UP000199620"/>
    </source>
</evidence>
<protein>
    <recommendedName>
        <fullName evidence="1">Dermonecrotic toxin N-terminal domain-containing protein</fullName>
    </recommendedName>
</protein>
<dbReference type="Pfam" id="PF20178">
    <property type="entry name" value="ToxA_N"/>
    <property type="match status" value="2"/>
</dbReference>
<evidence type="ECO:0000313" key="2">
    <source>
        <dbReference type="EMBL" id="SDU82247.1"/>
    </source>
</evidence>
<reference evidence="2 3" key="1">
    <citation type="submission" date="2016-10" db="EMBL/GenBank/DDBJ databases">
        <authorList>
            <person name="Varghese N."/>
            <person name="Submissions S."/>
        </authorList>
    </citation>
    <scope>NUCLEOTIDE SEQUENCE [LARGE SCALE GENOMIC DNA]</scope>
    <source>
        <strain evidence="2 3">BS2771</strain>
    </source>
</reference>
<name>A0ABY0W6S0_9PSED</name>
<proteinExistence type="predicted"/>
<dbReference type="InterPro" id="IPR046673">
    <property type="entry name" value="ToxA_N"/>
</dbReference>
<sequence>MLRVLIPSMENVLVSTSTQAFEGIKGNLNQIGHHLLDVKASLLPAHKPSVELAYLEKTNAILTNYRQQFLRKGRALYQSLKQSDLPQQLASLKTTLNAHLQQLDLYEQIDGKPCKSFMTFEAGFTALANETTLSTQDRLLHPHQQAMLERVPLGSTLRPGFYALTLRYQERPIELAGAFVLTEKSSPQITDLSSMPAVGEVMLFTPARGIEAFGSLPQLNTHLQRGMDDAAQRHAFMQLLPVRYHDITPGAIWPLELTPINDRPLFEHTYNALINKRTEDIDHALNLVGNPEQAMDKLINALDQAIVASLPDLTSRLAWRAQRLLERYLRHSAPDWYRSASDARRITLAGHLAEYNAARENLLDLLGPVTTPQTLARYQVLERLSDELDIHDLAPEHLVINTRRYVAPIGEYEHRRTLIDLALRGLHEGDEQTGSDFLKKTTLTYKEAPLPEAYKDLTVAWLAQTLNTLQPRLDFAAVQQQMHAKPETSQAIEQMLDQRINALAYTALLQGHLSEGDFQLVQNLRQGTDTRLSAATLSLHEAQLQDMWVLRQSDARGTVTRLLLCTPQAPREQQFQAFDSEIACQSHILGWSLDNGAKHPPGTLTDYLIKRVALRFRGAMKQVLTGLSGKPHAQEYQKVRFGNIGSHAHCLQAMSQHVLATRVDDYAFSTPDWYRATSTANRQKLLKLSENAEGALQAYNDFPLSDARFQSFSSYLHEQAKKRLNELLGRRQNDVDPDTVWAFSPPALLASWTPAPLTYTQLYRDGYADGVGFLDEKFSRAARFKGPKDIDLRPLTAEKVARSVTGVWIGQRYINEVKTQLLNASSAGYELRRNATLSITQYQMQSAALECRLQGYIAGVDWEWLDRSIASMGDSAADTRGTYAIHRLLVDGEWVIDSFLFSHAGFPTLLYTPNAPDGISFREARQFNYLLKKTPGMVGYFTLRVGAQSQTRVRTFLENAKAQLPEDLDKTSASPARYDSTHGQPPLMDLRQALYNMKLQRKIDDVEGTTVNRHQMVSAILWTCVEWVTAIATAPFPILSLSLGMLLAFKDGMLALHAYQQGDTRAAVEHLIGYVLNSAGAVFTDLRPALVSLKQLAKTPLRQAAKIAAVPSEALKLIQPLQPKLLALADMQAVLFGGEALWAKKTPDAIGRYLLYRLDPVTGKLVSTTRVAAPDAQGVWSRTGITGGAPKYEKLPDTPEQLKPYEIPAKYAGKMELALNPQVRAGILLRSEWEFGSKEVARGTGAIELLSLRTIYLQQAERLTVDAQDFFKSLAPLAARAEPPALDASTSLSQLITSDVFSGNKNLVIGAIPGSIASKQLLITQMDALVSKGFKHLYIEYLPTDVFRLKLEKLNSGKSWKHIERHLRAVDKALGFAEDAQYSYVSLVRKAQEKGVKIKALDASTSYLLDDALQMGDTPPTTVRGNSIRNFYTHKAIEADALNEQDERWVALVDHSRLRTFEQTPGLADLQDAVALRVEDVGANQPVGLWIDTPGAIAGDPSARGDYRLSLHTAYKAPEQAASASAAPADVVTHFSEYDIPPALRDSISRQSDTRHGLDTRYFPQNPEHHEAFQAFQEARTRLSKDADTYLDSHVPPTRPDPSVLGSPQAPDTLLESVAHSEFSGLVLGEGHGAQSSKRLLRDYMNKLKKLEFKTLYVEHLLTDMHQADLDVFLRTQRLPDNLKHYLRQLDRGHMPNYTGSNTYTEVIQTAAKHGLRIRALDCTASYNIKGAGDADVLRNRMFSYFASEVIKADQAAHGPHKWVAFVGSVHTNTNLEVPGLVQLQGAVSLHVRDTAPALAQNIRPGDWETFAEGVSPYKRALRSDFILDAGVDGIKALTPFVPVDRSRLNRPGLFLIERPSPAQNNVLHRSRTGEIVSTPIKVDDNGLFYVDRWEPMQGKRFSYENILIEALQAEVGLRPAP</sequence>
<dbReference type="SUPFAM" id="SSF159501">
    <property type="entry name" value="EreA/ChaN-like"/>
    <property type="match status" value="2"/>
</dbReference>
<dbReference type="CDD" id="cd14729">
    <property type="entry name" value="RtxA-like"/>
    <property type="match status" value="2"/>
</dbReference>
<keyword evidence="3" id="KW-1185">Reference proteome</keyword>
<feature type="domain" description="Dermonecrotic toxin N-terminal" evidence="1">
    <location>
        <begin position="716"/>
        <end position="927"/>
    </location>
</feature>
<dbReference type="Proteomes" id="UP000199620">
    <property type="component" value="Chromosome I"/>
</dbReference>